<comment type="caution">
    <text evidence="6">The sequence shown here is derived from an EMBL/GenBank/DDBJ whole genome shotgun (WGS) entry which is preliminary data.</text>
</comment>
<feature type="transmembrane region" description="Helical" evidence="4">
    <location>
        <begin position="329"/>
        <end position="356"/>
    </location>
</feature>
<dbReference type="PROSITE" id="PS50850">
    <property type="entry name" value="MFS"/>
    <property type="match status" value="1"/>
</dbReference>
<keyword evidence="2 4" id="KW-1133">Transmembrane helix</keyword>
<dbReference type="InterPro" id="IPR050327">
    <property type="entry name" value="Proton-linked_MCT"/>
</dbReference>
<dbReference type="GO" id="GO:0022857">
    <property type="term" value="F:transmembrane transporter activity"/>
    <property type="evidence" value="ECO:0007669"/>
    <property type="project" value="InterPro"/>
</dbReference>
<protein>
    <submittedName>
        <fullName evidence="6">MFS transporter</fullName>
    </submittedName>
</protein>
<evidence type="ECO:0000256" key="3">
    <source>
        <dbReference type="ARBA" id="ARBA00023136"/>
    </source>
</evidence>
<dbReference type="Gene3D" id="1.20.1250.20">
    <property type="entry name" value="MFS general substrate transporter like domains"/>
    <property type="match status" value="2"/>
</dbReference>
<dbReference type="InterPro" id="IPR020846">
    <property type="entry name" value="MFS_dom"/>
</dbReference>
<dbReference type="InterPro" id="IPR011701">
    <property type="entry name" value="MFS"/>
</dbReference>
<evidence type="ECO:0000256" key="2">
    <source>
        <dbReference type="ARBA" id="ARBA00022989"/>
    </source>
</evidence>
<proteinExistence type="predicted"/>
<feature type="transmembrane region" description="Helical" evidence="4">
    <location>
        <begin position="176"/>
        <end position="196"/>
    </location>
</feature>
<feature type="transmembrane region" description="Helical" evidence="4">
    <location>
        <begin position="12"/>
        <end position="35"/>
    </location>
</feature>
<reference evidence="6 7" key="1">
    <citation type="submission" date="2018-09" db="EMBL/GenBank/DDBJ databases">
        <authorList>
            <person name="Zhu H."/>
        </authorList>
    </citation>
    <scope>NUCLEOTIDE SEQUENCE [LARGE SCALE GENOMIC DNA]</scope>
    <source>
        <strain evidence="6 7">K1S02-61</strain>
    </source>
</reference>
<sequence length="426" mass="44880">MPQSILSPQPQRFYGWTVAITLWFTYLLSVGLPFYGAGVVNAAMAKSLQLDKTTIGFGFSLLSMVWGLTGPLVAALLNRRGLRFTVTLGSLVLAAGAAAMAFLVHERIAFILVFGITIGVGIGIASNLPTQTGITLWFSRKRALVMSLVMTASGVGGFFGPTLLDRIMQLTGDWRAGWQFIVATSLLCAAVAAIFLRDRPSDLGQWPDGIAPDSAATAATGSATASPQWTAAQALRHPVFWQILIVAIIFSAPVPMMVAHGVSHFEALGNAPAVAAWALALMVLFSVPGRVLGGILCDRFPPRLVWALMMLLIAAGIAIATIANSTVLIVLFAALMGIGFGASIICWVAITASYFGPASFATVMGTQTPISMLVISSVPALAGILYDQTGTFTVPLWSSCFAMLAGMVLITFARAPRLRPALAMAN</sequence>
<feature type="domain" description="Major facilitator superfamily (MFS) profile" evidence="5">
    <location>
        <begin position="17"/>
        <end position="423"/>
    </location>
</feature>
<name>A0A418Y0M4_9BURK</name>
<feature type="transmembrane region" description="Helical" evidence="4">
    <location>
        <begin position="55"/>
        <end position="77"/>
    </location>
</feature>
<dbReference type="AlphaFoldDB" id="A0A418Y0M4"/>
<feature type="transmembrane region" description="Helical" evidence="4">
    <location>
        <begin position="274"/>
        <end position="292"/>
    </location>
</feature>
<evidence type="ECO:0000313" key="7">
    <source>
        <dbReference type="Proteomes" id="UP000284006"/>
    </source>
</evidence>
<evidence type="ECO:0000256" key="4">
    <source>
        <dbReference type="SAM" id="Phobius"/>
    </source>
</evidence>
<organism evidence="6 7">
    <name type="scientific">Massilia cavernae</name>
    <dbReference type="NCBI Taxonomy" id="2320864"/>
    <lineage>
        <taxon>Bacteria</taxon>
        <taxon>Pseudomonadati</taxon>
        <taxon>Pseudomonadota</taxon>
        <taxon>Betaproteobacteria</taxon>
        <taxon>Burkholderiales</taxon>
        <taxon>Oxalobacteraceae</taxon>
        <taxon>Telluria group</taxon>
        <taxon>Massilia</taxon>
    </lineage>
</organism>
<dbReference type="InterPro" id="IPR036259">
    <property type="entry name" value="MFS_trans_sf"/>
</dbReference>
<dbReference type="PANTHER" id="PTHR11360">
    <property type="entry name" value="MONOCARBOXYLATE TRANSPORTER"/>
    <property type="match status" value="1"/>
</dbReference>
<feature type="transmembrane region" description="Helical" evidence="4">
    <location>
        <begin position="304"/>
        <end position="323"/>
    </location>
</feature>
<feature type="transmembrane region" description="Helical" evidence="4">
    <location>
        <begin position="239"/>
        <end position="262"/>
    </location>
</feature>
<feature type="transmembrane region" description="Helical" evidence="4">
    <location>
        <begin position="142"/>
        <end position="164"/>
    </location>
</feature>
<keyword evidence="1 4" id="KW-0812">Transmembrane</keyword>
<gene>
    <name evidence="6" type="ORF">D3872_09685</name>
</gene>
<feature type="transmembrane region" description="Helical" evidence="4">
    <location>
        <begin position="392"/>
        <end position="413"/>
    </location>
</feature>
<dbReference type="EMBL" id="QYUP01000092">
    <property type="protein sequence ID" value="RJG18848.1"/>
    <property type="molecule type" value="Genomic_DNA"/>
</dbReference>
<dbReference type="Pfam" id="PF07690">
    <property type="entry name" value="MFS_1"/>
    <property type="match status" value="2"/>
</dbReference>
<evidence type="ECO:0000313" key="6">
    <source>
        <dbReference type="EMBL" id="RJG18848.1"/>
    </source>
</evidence>
<dbReference type="OrthoDB" id="146345at2"/>
<feature type="transmembrane region" description="Helical" evidence="4">
    <location>
        <begin position="84"/>
        <end position="102"/>
    </location>
</feature>
<dbReference type="Proteomes" id="UP000284006">
    <property type="component" value="Unassembled WGS sequence"/>
</dbReference>
<dbReference type="PANTHER" id="PTHR11360:SF290">
    <property type="entry name" value="MONOCARBOXYLATE MFS PERMEASE"/>
    <property type="match status" value="1"/>
</dbReference>
<evidence type="ECO:0000256" key="1">
    <source>
        <dbReference type="ARBA" id="ARBA00022692"/>
    </source>
</evidence>
<feature type="transmembrane region" description="Helical" evidence="4">
    <location>
        <begin position="108"/>
        <end position="130"/>
    </location>
</feature>
<accession>A0A418Y0M4</accession>
<keyword evidence="7" id="KW-1185">Reference proteome</keyword>
<evidence type="ECO:0000259" key="5">
    <source>
        <dbReference type="PROSITE" id="PS50850"/>
    </source>
</evidence>
<keyword evidence="3 4" id="KW-0472">Membrane</keyword>
<dbReference type="SUPFAM" id="SSF103473">
    <property type="entry name" value="MFS general substrate transporter"/>
    <property type="match status" value="1"/>
</dbReference>